<evidence type="ECO:0008006" key="4">
    <source>
        <dbReference type="Google" id="ProtNLM"/>
    </source>
</evidence>
<sequence>MMANLTYAVLALVPVSWYIYFQLRQWRFQKYSHIPQHYPQSFLLGHLKLIAEGFKKFGDGRHIDYVIEQLINAKGRPGILFLDLRPANYPMAIITTHDIAEQVTKPTKMHPYSVTKSPTFQMSYRRLVGKFSLISEE</sequence>
<keyword evidence="3" id="KW-1185">Reference proteome</keyword>
<evidence type="ECO:0000256" key="1">
    <source>
        <dbReference type="SAM" id="Phobius"/>
    </source>
</evidence>
<feature type="non-terminal residue" evidence="2">
    <location>
        <position position="137"/>
    </location>
</feature>
<protein>
    <recommendedName>
        <fullName evidence="4">Cytochrome P450</fullName>
    </recommendedName>
</protein>
<keyword evidence="1" id="KW-0472">Membrane</keyword>
<organism evidence="2 3">
    <name type="scientific">Polyplosphaeria fusca</name>
    <dbReference type="NCBI Taxonomy" id="682080"/>
    <lineage>
        <taxon>Eukaryota</taxon>
        <taxon>Fungi</taxon>
        <taxon>Dikarya</taxon>
        <taxon>Ascomycota</taxon>
        <taxon>Pezizomycotina</taxon>
        <taxon>Dothideomycetes</taxon>
        <taxon>Pleosporomycetidae</taxon>
        <taxon>Pleosporales</taxon>
        <taxon>Tetraplosphaeriaceae</taxon>
        <taxon>Polyplosphaeria</taxon>
    </lineage>
</organism>
<comment type="caution">
    <text evidence="2">The sequence shown here is derived from an EMBL/GenBank/DDBJ whole genome shotgun (WGS) entry which is preliminary data.</text>
</comment>
<keyword evidence="1" id="KW-1133">Transmembrane helix</keyword>
<keyword evidence="1" id="KW-0812">Transmembrane</keyword>
<name>A0A9P4QU01_9PLEO</name>
<reference evidence="2" key="1">
    <citation type="journal article" date="2020" name="Stud. Mycol.">
        <title>101 Dothideomycetes genomes: a test case for predicting lifestyles and emergence of pathogens.</title>
        <authorList>
            <person name="Haridas S."/>
            <person name="Albert R."/>
            <person name="Binder M."/>
            <person name="Bloem J."/>
            <person name="Labutti K."/>
            <person name="Salamov A."/>
            <person name="Andreopoulos B."/>
            <person name="Baker S."/>
            <person name="Barry K."/>
            <person name="Bills G."/>
            <person name="Bluhm B."/>
            <person name="Cannon C."/>
            <person name="Castanera R."/>
            <person name="Culley D."/>
            <person name="Daum C."/>
            <person name="Ezra D."/>
            <person name="Gonzalez J."/>
            <person name="Henrissat B."/>
            <person name="Kuo A."/>
            <person name="Liang C."/>
            <person name="Lipzen A."/>
            <person name="Lutzoni F."/>
            <person name="Magnuson J."/>
            <person name="Mondo S."/>
            <person name="Nolan M."/>
            <person name="Ohm R."/>
            <person name="Pangilinan J."/>
            <person name="Park H.-J."/>
            <person name="Ramirez L."/>
            <person name="Alfaro M."/>
            <person name="Sun H."/>
            <person name="Tritt A."/>
            <person name="Yoshinaga Y."/>
            <person name="Zwiers L.-H."/>
            <person name="Turgeon B."/>
            <person name="Goodwin S."/>
            <person name="Spatafora J."/>
            <person name="Crous P."/>
            <person name="Grigoriev I."/>
        </authorList>
    </citation>
    <scope>NUCLEOTIDE SEQUENCE</scope>
    <source>
        <strain evidence="2">CBS 125425</strain>
    </source>
</reference>
<feature type="transmembrane region" description="Helical" evidence="1">
    <location>
        <begin position="6"/>
        <end position="23"/>
    </location>
</feature>
<dbReference type="OrthoDB" id="10029320at2759"/>
<gene>
    <name evidence="2" type="ORF">EJ04DRAFT_494787</name>
</gene>
<evidence type="ECO:0000313" key="2">
    <source>
        <dbReference type="EMBL" id="KAF2733757.1"/>
    </source>
</evidence>
<dbReference type="AlphaFoldDB" id="A0A9P4QU01"/>
<accession>A0A9P4QU01</accession>
<dbReference type="EMBL" id="ML996157">
    <property type="protein sequence ID" value="KAF2733757.1"/>
    <property type="molecule type" value="Genomic_DNA"/>
</dbReference>
<dbReference type="Proteomes" id="UP000799444">
    <property type="component" value="Unassembled WGS sequence"/>
</dbReference>
<evidence type="ECO:0000313" key="3">
    <source>
        <dbReference type="Proteomes" id="UP000799444"/>
    </source>
</evidence>
<proteinExistence type="predicted"/>